<protein>
    <submittedName>
        <fullName evidence="8">Putative beta-catenin-tcf/lef signaling pathway component drctnnb1a</fullName>
    </submittedName>
</protein>
<organism evidence="8">
    <name type="scientific">Phlebotomus kandelakii</name>
    <dbReference type="NCBI Taxonomy" id="1109342"/>
    <lineage>
        <taxon>Eukaryota</taxon>
        <taxon>Metazoa</taxon>
        <taxon>Ecdysozoa</taxon>
        <taxon>Arthropoda</taxon>
        <taxon>Hexapoda</taxon>
        <taxon>Insecta</taxon>
        <taxon>Pterygota</taxon>
        <taxon>Neoptera</taxon>
        <taxon>Endopterygota</taxon>
        <taxon>Diptera</taxon>
        <taxon>Nematocera</taxon>
        <taxon>Psychodoidea</taxon>
        <taxon>Psychodidae</taxon>
        <taxon>Phlebotomus</taxon>
        <taxon>Larroussius</taxon>
    </lineage>
</organism>
<dbReference type="GO" id="GO:0005886">
    <property type="term" value="C:plasma membrane"/>
    <property type="evidence" value="ECO:0007669"/>
    <property type="project" value="UniProtKB-SubCell"/>
</dbReference>
<feature type="region of interest" description="Disordered" evidence="7">
    <location>
        <begin position="364"/>
        <end position="433"/>
    </location>
</feature>
<dbReference type="InterPro" id="IPR018619">
    <property type="entry name" value="Hyccin"/>
</dbReference>
<keyword evidence="4" id="KW-0963">Cytoplasm</keyword>
<proteinExistence type="inferred from homology"/>
<feature type="region of interest" description="Disordered" evidence="7">
    <location>
        <begin position="506"/>
        <end position="526"/>
    </location>
</feature>
<reference evidence="8" key="1">
    <citation type="submission" date="2019-10" db="EMBL/GenBank/DDBJ databases">
        <title>Short sand fly seasons in Tbilisi, Georgia, hinder development of host immunity to saliva of the visceral leishmaniasis vector Phlebotomus kandelakii.</title>
        <authorList>
            <person name="Oliveira F."/>
            <person name="Giorgobiani E."/>
            <person name="Guimaraes-Costa A.B."/>
            <person name="Abdeladhim M."/>
            <person name="Oristian J."/>
            <person name="Tskhvaradze L."/>
            <person name="Tsertsvadze N."/>
            <person name="Zakalashvili M."/>
            <person name="Valenzuela J.G."/>
            <person name="Kamhawi S."/>
        </authorList>
    </citation>
    <scope>NUCLEOTIDE SEQUENCE</scope>
    <source>
        <strain evidence="8">Wild-capture in Tbilisi</strain>
        <tissue evidence="8">Salivary glands</tissue>
    </source>
</reference>
<dbReference type="PANTHER" id="PTHR31220:SF1">
    <property type="entry name" value="GH21176P"/>
    <property type="match status" value="1"/>
</dbReference>
<dbReference type="Pfam" id="PF09790">
    <property type="entry name" value="Hyccin"/>
    <property type="match status" value="1"/>
</dbReference>
<evidence type="ECO:0000313" key="8">
    <source>
        <dbReference type="EMBL" id="NBJ58317.1"/>
    </source>
</evidence>
<dbReference type="EMBL" id="GIFK01000614">
    <property type="protein sequence ID" value="NBJ58317.1"/>
    <property type="molecule type" value="Transcribed_RNA"/>
</dbReference>
<dbReference type="GO" id="GO:0005829">
    <property type="term" value="C:cytosol"/>
    <property type="evidence" value="ECO:0007669"/>
    <property type="project" value="UniProtKB-SubCell"/>
</dbReference>
<evidence type="ECO:0000256" key="2">
    <source>
        <dbReference type="ARBA" id="ARBA00004514"/>
    </source>
</evidence>
<name>A0A6B2E619_9DIPT</name>
<comment type="similarity">
    <text evidence="6">Belongs to the Hyccin family.</text>
</comment>
<dbReference type="GO" id="GO:0046854">
    <property type="term" value="P:phosphatidylinositol phosphate biosynthetic process"/>
    <property type="evidence" value="ECO:0007669"/>
    <property type="project" value="TreeGrafter"/>
</dbReference>
<evidence type="ECO:0000256" key="4">
    <source>
        <dbReference type="ARBA" id="ARBA00022490"/>
    </source>
</evidence>
<evidence type="ECO:0000256" key="5">
    <source>
        <dbReference type="ARBA" id="ARBA00023136"/>
    </source>
</evidence>
<keyword evidence="5" id="KW-0472">Membrane</keyword>
<keyword evidence="3" id="KW-1003">Cell membrane</keyword>
<accession>A0A6B2E619</accession>
<sequence length="536" mass="58714">MAESLVADWIADYSSLDASEIRTFAAQHEHNHEIASALFSILNDKHKYSDLLHSICNQFYSFYKSNETELRRFTLQFVPILIYNYLHAVSQGDKKSCRSVEMLLLVIYNIEISSEDGQPRVVSFRMPVLAQASIYHEEKSLHATDLRRWEENCNRDVSWGPMPELEHLNAQNRLKVMTALMFVYNQQLSQIQKPALYHLCRTASQLVNQGFSRVGHAHRASYGTDPSAGVAMRPLPRIPVSGPFLLELLQAVYFAMFNEFASVAIQTIDDIHNRACFEMFPDTILVTNAVKNSLHVNPSGQPSDGPMGISVALTPSQTTVTVSKSMITNASFRAKKLPDDIPIQAPKEEGGTVVQATAGLLSITEESPEGDQQQLTRGSVARSSNPKSHKVPFAAGFKKLKDKDKETTAKTVTKNGSLEVKDSPQQPTSKKSALKEKIASARNASLHMVQFGDTTTTDGDKSPHLATRTKSIVGDVGNGPVDGVLTNGGVTDAKVTAETIVSDSLENTESVDSGTDMTMASSSAPSIEAKIQISQV</sequence>
<dbReference type="AlphaFoldDB" id="A0A6B2E619"/>
<feature type="compositionally biased region" description="Polar residues" evidence="7">
    <location>
        <begin position="370"/>
        <end position="386"/>
    </location>
</feature>
<evidence type="ECO:0000256" key="3">
    <source>
        <dbReference type="ARBA" id="ARBA00022475"/>
    </source>
</evidence>
<evidence type="ECO:0000256" key="1">
    <source>
        <dbReference type="ARBA" id="ARBA00004236"/>
    </source>
</evidence>
<feature type="compositionally biased region" description="Basic and acidic residues" evidence="7">
    <location>
        <begin position="399"/>
        <end position="408"/>
    </location>
</feature>
<comment type="subcellular location">
    <subcellularLocation>
        <location evidence="1">Cell membrane</location>
    </subcellularLocation>
    <subcellularLocation>
        <location evidence="2">Cytoplasm</location>
        <location evidence="2">Cytosol</location>
    </subcellularLocation>
</comment>
<dbReference type="GO" id="GO:0072659">
    <property type="term" value="P:protein localization to plasma membrane"/>
    <property type="evidence" value="ECO:0007669"/>
    <property type="project" value="TreeGrafter"/>
</dbReference>
<evidence type="ECO:0000256" key="7">
    <source>
        <dbReference type="SAM" id="MobiDB-lite"/>
    </source>
</evidence>
<evidence type="ECO:0000256" key="6">
    <source>
        <dbReference type="ARBA" id="ARBA00034482"/>
    </source>
</evidence>
<dbReference type="PANTHER" id="PTHR31220">
    <property type="entry name" value="HYCCIN RELATED"/>
    <property type="match status" value="1"/>
</dbReference>
<feature type="compositionally biased region" description="Polar residues" evidence="7">
    <location>
        <begin position="506"/>
        <end position="525"/>
    </location>
</feature>